<comment type="caution">
    <text evidence="1">The sequence shown here is derived from an EMBL/GenBank/DDBJ whole genome shotgun (WGS) entry which is preliminary data.</text>
</comment>
<dbReference type="Proteomes" id="UP000789920">
    <property type="component" value="Unassembled WGS sequence"/>
</dbReference>
<keyword evidence="2" id="KW-1185">Reference proteome</keyword>
<protein>
    <submittedName>
        <fullName evidence="1">766_t:CDS:1</fullName>
    </submittedName>
</protein>
<dbReference type="EMBL" id="CAJVQC010032632">
    <property type="protein sequence ID" value="CAG8751618.1"/>
    <property type="molecule type" value="Genomic_DNA"/>
</dbReference>
<gene>
    <name evidence="1" type="ORF">RPERSI_LOCUS14246</name>
</gene>
<name>A0ACA9QNA3_9GLOM</name>
<proteinExistence type="predicted"/>
<evidence type="ECO:0000313" key="2">
    <source>
        <dbReference type="Proteomes" id="UP000789920"/>
    </source>
</evidence>
<reference evidence="1" key="1">
    <citation type="submission" date="2021-06" db="EMBL/GenBank/DDBJ databases">
        <authorList>
            <person name="Kallberg Y."/>
            <person name="Tangrot J."/>
            <person name="Rosling A."/>
        </authorList>
    </citation>
    <scope>NUCLEOTIDE SEQUENCE</scope>
    <source>
        <strain evidence="1">MA461A</strain>
    </source>
</reference>
<organism evidence="1 2">
    <name type="scientific">Racocetra persica</name>
    <dbReference type="NCBI Taxonomy" id="160502"/>
    <lineage>
        <taxon>Eukaryota</taxon>
        <taxon>Fungi</taxon>
        <taxon>Fungi incertae sedis</taxon>
        <taxon>Mucoromycota</taxon>
        <taxon>Glomeromycotina</taxon>
        <taxon>Glomeromycetes</taxon>
        <taxon>Diversisporales</taxon>
        <taxon>Gigasporaceae</taxon>
        <taxon>Racocetra</taxon>
    </lineage>
</organism>
<accession>A0ACA9QNA3</accession>
<evidence type="ECO:0000313" key="1">
    <source>
        <dbReference type="EMBL" id="CAG8751618.1"/>
    </source>
</evidence>
<sequence length="75" mass="8759">RTTMPRTFIGLPKMKKEEEEKAFDRNFKSVNDIQINEIPDQTTKKRHLSNTVLKSINNGNYNEQINLASISKEHK</sequence>
<feature type="non-terminal residue" evidence="1">
    <location>
        <position position="1"/>
    </location>
</feature>